<evidence type="ECO:0000313" key="10">
    <source>
        <dbReference type="Proteomes" id="UP000038055"/>
    </source>
</evidence>
<feature type="transmembrane region" description="Helical" evidence="8">
    <location>
        <begin position="144"/>
        <end position="165"/>
    </location>
</feature>
<evidence type="ECO:0000256" key="7">
    <source>
        <dbReference type="PIRSR" id="PIRSR600715-1"/>
    </source>
</evidence>
<dbReference type="EMBL" id="CDOD01000008">
    <property type="protein sequence ID" value="CEN33387.1"/>
    <property type="molecule type" value="Genomic_DNA"/>
</dbReference>
<dbReference type="PANTHER" id="PTHR22926:SF3">
    <property type="entry name" value="UNDECAPRENYL-PHOSPHATE ALPHA-N-ACETYLGLUCOSAMINYL 1-PHOSPHATE TRANSFERASE"/>
    <property type="match status" value="1"/>
</dbReference>
<dbReference type="InterPro" id="IPR000715">
    <property type="entry name" value="Glycosyl_transferase_4"/>
</dbReference>
<evidence type="ECO:0000256" key="1">
    <source>
        <dbReference type="ARBA" id="ARBA00004651"/>
    </source>
</evidence>
<dbReference type="Pfam" id="PF00953">
    <property type="entry name" value="Glycos_transf_4"/>
    <property type="match status" value="1"/>
</dbReference>
<dbReference type="GO" id="GO:0016780">
    <property type="term" value="F:phosphotransferase activity, for other substituted phosphate groups"/>
    <property type="evidence" value="ECO:0007669"/>
    <property type="project" value="InterPro"/>
</dbReference>
<evidence type="ECO:0000256" key="3">
    <source>
        <dbReference type="ARBA" id="ARBA00022679"/>
    </source>
</evidence>
<dbReference type="CDD" id="cd06853">
    <property type="entry name" value="GT_WecA_like"/>
    <property type="match status" value="1"/>
</dbReference>
<feature type="transmembrane region" description="Helical" evidence="8">
    <location>
        <begin position="313"/>
        <end position="332"/>
    </location>
</feature>
<dbReference type="Proteomes" id="UP000038055">
    <property type="component" value="Unassembled WGS sequence"/>
</dbReference>
<protein>
    <submittedName>
        <fullName evidence="9">Glycosyltransferase, group 4 family</fullName>
    </submittedName>
</protein>
<feature type="binding site" evidence="7">
    <location>
        <position position="224"/>
    </location>
    <ligand>
        <name>Mg(2+)</name>
        <dbReference type="ChEBI" id="CHEBI:18420"/>
    </ligand>
</feature>
<dbReference type="eggNOG" id="COG0472">
    <property type="taxonomic scope" value="Bacteria"/>
</dbReference>
<evidence type="ECO:0000256" key="8">
    <source>
        <dbReference type="SAM" id="Phobius"/>
    </source>
</evidence>
<dbReference type="RefSeq" id="WP_082023152.1">
    <property type="nucleotide sequence ID" value="NZ_CDOD01000008.1"/>
</dbReference>
<reference evidence="10" key="1">
    <citation type="submission" date="2015-01" db="EMBL/GenBank/DDBJ databases">
        <authorList>
            <person name="MANFREDI Pablo"/>
        </authorList>
    </citation>
    <scope>NUCLEOTIDE SEQUENCE [LARGE SCALE GENOMIC DNA]</scope>
    <source>
        <strain evidence="10">Ccyn2B</strain>
    </source>
</reference>
<evidence type="ECO:0000256" key="4">
    <source>
        <dbReference type="ARBA" id="ARBA00022692"/>
    </source>
</evidence>
<feature type="transmembrane region" description="Helical" evidence="8">
    <location>
        <begin position="57"/>
        <end position="75"/>
    </location>
</feature>
<dbReference type="GO" id="GO:0071555">
    <property type="term" value="P:cell wall organization"/>
    <property type="evidence" value="ECO:0007669"/>
    <property type="project" value="TreeGrafter"/>
</dbReference>
<feature type="transmembrane region" description="Helical" evidence="8">
    <location>
        <begin position="194"/>
        <end position="214"/>
    </location>
</feature>
<proteinExistence type="predicted"/>
<keyword evidence="7" id="KW-0479">Metal-binding</keyword>
<dbReference type="GO" id="GO:0046872">
    <property type="term" value="F:metal ion binding"/>
    <property type="evidence" value="ECO:0007669"/>
    <property type="project" value="UniProtKB-KW"/>
</dbReference>
<dbReference type="GO" id="GO:0044038">
    <property type="term" value="P:cell wall macromolecule biosynthetic process"/>
    <property type="evidence" value="ECO:0007669"/>
    <property type="project" value="TreeGrafter"/>
</dbReference>
<keyword evidence="6 8" id="KW-0472">Membrane</keyword>
<sequence>MKEFTFLQSPEITAIWIFVLSFAVCYLAMPSIIYVVRQKNLMDNPNERSSHSQKTPTMGGIAFYISLIFTLFFIGRYDVDHTGINIVSGVSIMFFLGLKDDLTGVNPSTKVVAQIAATFILLLFGTELRIYSLSGFLWFDEVPFWFSMLFSCFVVMTIVNSFNLIDGINGSAAMVGIVIFACFGYVFYQSEDIYYFLFSVLCIGFLLAFLRYNLSSKKKIFMGDTGSMVVGFIIGILALKFLSLSSTDLEKAYINPLNKIWVLLAIVFIPFFDTTRVFIARTIRDGRPFKADRNHIHHVMIDYMTLSHGRASLLLATINLVIFLIVMFLNTIFSPIHLFASIFLIFIGLVITLFYFNRSYITRKSKHKIRKILNSSGLNKINKKQKHSDKAD</sequence>
<evidence type="ECO:0000256" key="6">
    <source>
        <dbReference type="ARBA" id="ARBA00023136"/>
    </source>
</evidence>
<feature type="transmembrane region" description="Helical" evidence="8">
    <location>
        <begin position="338"/>
        <end position="356"/>
    </location>
</feature>
<feature type="binding site" evidence="7">
    <location>
        <position position="163"/>
    </location>
    <ligand>
        <name>Mg(2+)</name>
        <dbReference type="ChEBI" id="CHEBI:18420"/>
    </ligand>
</feature>
<dbReference type="GO" id="GO:0009103">
    <property type="term" value="P:lipopolysaccharide biosynthetic process"/>
    <property type="evidence" value="ECO:0007669"/>
    <property type="project" value="TreeGrafter"/>
</dbReference>
<feature type="transmembrane region" description="Helical" evidence="8">
    <location>
        <begin position="81"/>
        <end position="99"/>
    </location>
</feature>
<feature type="transmembrane region" description="Helical" evidence="8">
    <location>
        <begin position="111"/>
        <end position="132"/>
    </location>
</feature>
<feature type="transmembrane region" description="Helical" evidence="8">
    <location>
        <begin position="12"/>
        <end position="36"/>
    </location>
</feature>
<feature type="transmembrane region" description="Helical" evidence="8">
    <location>
        <begin position="260"/>
        <end position="279"/>
    </location>
</feature>
<comment type="subcellular location">
    <subcellularLocation>
        <location evidence="1">Cell membrane</location>
        <topology evidence="1">Multi-pass membrane protein</topology>
    </subcellularLocation>
</comment>
<keyword evidence="3 9" id="KW-0808">Transferase</keyword>
<gene>
    <name evidence="9" type="ORF">CCYN2B_160054</name>
</gene>
<dbReference type="GO" id="GO:0005886">
    <property type="term" value="C:plasma membrane"/>
    <property type="evidence" value="ECO:0007669"/>
    <property type="project" value="UniProtKB-SubCell"/>
</dbReference>
<keyword evidence="2" id="KW-1003">Cell membrane</keyword>
<comment type="cofactor">
    <cofactor evidence="7">
        <name>Mg(2+)</name>
        <dbReference type="ChEBI" id="CHEBI:18420"/>
    </cofactor>
</comment>
<evidence type="ECO:0000256" key="2">
    <source>
        <dbReference type="ARBA" id="ARBA00022475"/>
    </source>
</evidence>
<keyword evidence="10" id="KW-1185">Reference proteome</keyword>
<name>A0A0B7H636_9FLAO</name>
<keyword evidence="7" id="KW-0460">Magnesium</keyword>
<feature type="transmembrane region" description="Helical" evidence="8">
    <location>
        <begin position="226"/>
        <end position="245"/>
    </location>
</feature>
<dbReference type="STRING" id="28189.CCYN74_30102"/>
<dbReference type="PANTHER" id="PTHR22926">
    <property type="entry name" value="PHOSPHO-N-ACETYLMURAMOYL-PENTAPEPTIDE-TRANSFERASE"/>
    <property type="match status" value="1"/>
</dbReference>
<keyword evidence="5 8" id="KW-1133">Transmembrane helix</keyword>
<organism evidence="9 10">
    <name type="scientific">Capnocytophaga cynodegmi</name>
    <dbReference type="NCBI Taxonomy" id="28189"/>
    <lineage>
        <taxon>Bacteria</taxon>
        <taxon>Pseudomonadati</taxon>
        <taxon>Bacteroidota</taxon>
        <taxon>Flavobacteriia</taxon>
        <taxon>Flavobacteriales</taxon>
        <taxon>Flavobacteriaceae</taxon>
        <taxon>Capnocytophaga</taxon>
    </lineage>
</organism>
<accession>A0A0B7H636</accession>
<evidence type="ECO:0000313" key="9">
    <source>
        <dbReference type="EMBL" id="CEN33387.1"/>
    </source>
</evidence>
<dbReference type="AlphaFoldDB" id="A0A0B7H636"/>
<evidence type="ECO:0000256" key="5">
    <source>
        <dbReference type="ARBA" id="ARBA00022989"/>
    </source>
</evidence>
<keyword evidence="4 8" id="KW-0812">Transmembrane</keyword>
<feature type="transmembrane region" description="Helical" evidence="8">
    <location>
        <begin position="172"/>
        <end position="188"/>
    </location>
</feature>